<evidence type="ECO:0008006" key="6">
    <source>
        <dbReference type="Google" id="ProtNLM"/>
    </source>
</evidence>
<dbReference type="GO" id="GO:0015629">
    <property type="term" value="C:actin cytoskeleton"/>
    <property type="evidence" value="ECO:0007669"/>
    <property type="project" value="TreeGrafter"/>
</dbReference>
<dbReference type="InterPro" id="IPR048965">
    <property type="entry name" value="Arc_capsid_dom"/>
</dbReference>
<evidence type="ECO:0000259" key="3">
    <source>
        <dbReference type="Pfam" id="PF21395"/>
    </source>
</evidence>
<sequence length="380" mass="44265">MAAGGTVSLPIAEPPPAMTVTIGTCSPVEMLDRVRKTQIYILSEVSKQVEDELKGFKMSVINLNSNMDDQSQVMGLERWKKSMKACLTRCQYTLANLERWLKREMHSWRSIFAHIEKLIDGSDDALCRTCQLEEGRRSFARVAEESEKEKEAGLSGPLAIESQTQEDSSLQTCHPHHWVVVSVDLLPPPEFDAEMSEDPREFLSNLEKYFKRQGWKEKVWLSQIERHMKGAALKWWEYRQENIKTWQDFKVAFLQYCERLLVRHAIQRDLDLPQRRWESLEQFVWRKRSLYNRLYVDANEEDMIQYIIGTLHPEIRRYLKPPLPTTLEELVQRGTDVQLDFDLSDEQAMQEAASEGEPGSGTKEVCVKNPYSDNKIYITE</sequence>
<dbReference type="GO" id="GO:0005886">
    <property type="term" value="C:plasma membrane"/>
    <property type="evidence" value="ECO:0007669"/>
    <property type="project" value="TreeGrafter"/>
</dbReference>
<dbReference type="AlphaFoldDB" id="A0AAV7V220"/>
<dbReference type="GO" id="GO:0007010">
    <property type="term" value="P:cytoskeleton organization"/>
    <property type="evidence" value="ECO:0007669"/>
    <property type="project" value="TreeGrafter"/>
</dbReference>
<evidence type="ECO:0000259" key="1">
    <source>
        <dbReference type="Pfam" id="PF18162"/>
    </source>
</evidence>
<dbReference type="Pfam" id="PF18162">
    <property type="entry name" value="Arc_C"/>
    <property type="match status" value="1"/>
</dbReference>
<proteinExistence type="predicted"/>
<dbReference type="PANTHER" id="PTHR15962">
    <property type="entry name" value="ACTIVITY-REGULATED CYTOSKELETON-ASSOCIATED PROTEIN"/>
    <property type="match status" value="1"/>
</dbReference>
<dbReference type="PANTHER" id="PTHR15962:SF0">
    <property type="entry name" value="ACTIVITY-REGULATED CYTOSKELETON-ASSOCIATED PROTEIN"/>
    <property type="match status" value="1"/>
</dbReference>
<dbReference type="InterPro" id="IPR040814">
    <property type="entry name" value="Arc_C"/>
</dbReference>
<dbReference type="GO" id="GO:0005737">
    <property type="term" value="C:cytoplasm"/>
    <property type="evidence" value="ECO:0007669"/>
    <property type="project" value="TreeGrafter"/>
</dbReference>
<reference evidence="4" key="1">
    <citation type="journal article" date="2022" name="bioRxiv">
        <title>Sequencing and chromosome-scale assembly of the giantPleurodeles waltlgenome.</title>
        <authorList>
            <person name="Brown T."/>
            <person name="Elewa A."/>
            <person name="Iarovenko S."/>
            <person name="Subramanian E."/>
            <person name="Araus A.J."/>
            <person name="Petzold A."/>
            <person name="Susuki M."/>
            <person name="Suzuki K.-i.T."/>
            <person name="Hayashi T."/>
            <person name="Toyoda A."/>
            <person name="Oliveira C."/>
            <person name="Osipova E."/>
            <person name="Leigh N.D."/>
            <person name="Simon A."/>
            <person name="Yun M.H."/>
        </authorList>
    </citation>
    <scope>NUCLEOTIDE SEQUENCE</scope>
    <source>
        <strain evidence="4">20211129_DDA</strain>
        <tissue evidence="4">Liver</tissue>
    </source>
</reference>
<dbReference type="GO" id="GO:0003729">
    <property type="term" value="F:mRNA binding"/>
    <property type="evidence" value="ECO:0007669"/>
    <property type="project" value="InterPro"/>
</dbReference>
<dbReference type="InterPro" id="IPR045557">
    <property type="entry name" value="Arc_N"/>
</dbReference>
<evidence type="ECO:0000313" key="5">
    <source>
        <dbReference type="Proteomes" id="UP001066276"/>
    </source>
</evidence>
<evidence type="ECO:0000313" key="4">
    <source>
        <dbReference type="EMBL" id="KAJ1194609.1"/>
    </source>
</evidence>
<dbReference type="EMBL" id="JANPWB010000004">
    <property type="protein sequence ID" value="KAJ1194609.1"/>
    <property type="molecule type" value="Genomic_DNA"/>
</dbReference>
<dbReference type="Proteomes" id="UP001066276">
    <property type="component" value="Chromosome 2_2"/>
</dbReference>
<dbReference type="Pfam" id="PF21395">
    <property type="entry name" value="Arc_capsid_dom"/>
    <property type="match status" value="1"/>
</dbReference>
<dbReference type="PRINTS" id="PR02027">
    <property type="entry name" value="ARCARG31"/>
</dbReference>
<accession>A0AAV7V220</accession>
<dbReference type="Pfam" id="PF19284">
    <property type="entry name" value="Arc_MA"/>
    <property type="match status" value="1"/>
</dbReference>
<feature type="domain" description="Activity-regulated cytoskeleton-associated protein N-terminal" evidence="2">
    <location>
        <begin position="39"/>
        <end position="140"/>
    </location>
</feature>
<keyword evidence="5" id="KW-1185">Reference proteome</keyword>
<feature type="domain" description="Activity-regulated cytoskeleton-associated protein C-terminal" evidence="1">
    <location>
        <begin position="261"/>
        <end position="342"/>
    </location>
</feature>
<feature type="domain" description="Activity-regulated cytoskeleton-associated protein capsid" evidence="3">
    <location>
        <begin position="197"/>
        <end position="256"/>
    </location>
</feature>
<organism evidence="4 5">
    <name type="scientific">Pleurodeles waltl</name>
    <name type="common">Iberian ribbed newt</name>
    <dbReference type="NCBI Taxonomy" id="8319"/>
    <lineage>
        <taxon>Eukaryota</taxon>
        <taxon>Metazoa</taxon>
        <taxon>Chordata</taxon>
        <taxon>Craniata</taxon>
        <taxon>Vertebrata</taxon>
        <taxon>Euteleostomi</taxon>
        <taxon>Amphibia</taxon>
        <taxon>Batrachia</taxon>
        <taxon>Caudata</taxon>
        <taxon>Salamandroidea</taxon>
        <taxon>Salamandridae</taxon>
        <taxon>Pleurodelinae</taxon>
        <taxon>Pleurodeles</taxon>
    </lineage>
</organism>
<name>A0AAV7V220_PLEWA</name>
<protein>
    <recommendedName>
        <fullName evidence="6">Activity-regulated cytoskeleton-associated protein</fullName>
    </recommendedName>
</protein>
<gene>
    <name evidence="4" type="ORF">NDU88_003897</name>
</gene>
<dbReference type="GO" id="GO:0048168">
    <property type="term" value="P:regulation of neuronal synaptic plasticity"/>
    <property type="evidence" value="ECO:0007669"/>
    <property type="project" value="TreeGrafter"/>
</dbReference>
<dbReference type="InterPro" id="IPR023263">
    <property type="entry name" value="Arc"/>
</dbReference>
<comment type="caution">
    <text evidence="4">The sequence shown here is derived from an EMBL/GenBank/DDBJ whole genome shotgun (WGS) entry which is preliminary data.</text>
</comment>
<evidence type="ECO:0000259" key="2">
    <source>
        <dbReference type="Pfam" id="PF19284"/>
    </source>
</evidence>
<dbReference type="GO" id="GO:1900271">
    <property type="term" value="P:regulation of long-term synaptic potentiation"/>
    <property type="evidence" value="ECO:0007669"/>
    <property type="project" value="TreeGrafter"/>
</dbReference>